<dbReference type="InParanoid" id="A0A165I385"/>
<comment type="similarity">
    <text evidence="2">Belongs to the pectinesterase family.</text>
</comment>
<dbReference type="UniPathway" id="UPA00545">
    <property type="reaction ID" value="UER00823"/>
</dbReference>
<evidence type="ECO:0000259" key="6">
    <source>
        <dbReference type="Pfam" id="PF01095"/>
    </source>
</evidence>
<sequence>MLRVGTVFVSQTNARAHFSAIQPAVESLPHDNSHRTILIDAGTYHESLNVSRKGPTTLLGATSRSRPVDCTANRMDAVSSNLVTVFNTLFVNQSTQNPAIQDNTDSAVLLVAPNKEFGTEDFRAYNINFDNRAVHFPGGPALALSLGFSKSSFYGCTFKSWQDTVFVGKNASAYFKKSQVLGQTDYIYGFGTAFFENSTIGTRGPGCATAWKGTPDTLNTIPAFNYTNTHNKFGAYFSRSSIVRSPDADPTVDLTGQHCLGRPWNNLSRVVFEECFMDETVRPSGFTIWGPTDPRNETVTYAEFANEGPGFLPDQRISFDHILNKTDARKYTLDKVFGGNLSWIDFLY</sequence>
<proteinExistence type="inferred from homology"/>
<dbReference type="AlphaFoldDB" id="A0A165I385"/>
<keyword evidence="4" id="KW-0378">Hydrolase</keyword>
<dbReference type="Gene3D" id="2.160.20.10">
    <property type="entry name" value="Single-stranded right-handed beta-helix, Pectin lyase-like"/>
    <property type="match status" value="1"/>
</dbReference>
<comment type="pathway">
    <text evidence="1">Glycan metabolism; pectin degradation; 2-dehydro-3-deoxy-D-gluconate from pectin: step 1/5.</text>
</comment>
<dbReference type="GO" id="GO:0042545">
    <property type="term" value="P:cell wall modification"/>
    <property type="evidence" value="ECO:0007669"/>
    <property type="project" value="InterPro"/>
</dbReference>
<dbReference type="EMBL" id="KV426001">
    <property type="protein sequence ID" value="KZV92832.1"/>
    <property type="molecule type" value="Genomic_DNA"/>
</dbReference>
<keyword evidence="5" id="KW-0063">Aspartyl esterase</keyword>
<organism evidence="7 8">
    <name type="scientific">Exidia glandulosa HHB12029</name>
    <dbReference type="NCBI Taxonomy" id="1314781"/>
    <lineage>
        <taxon>Eukaryota</taxon>
        <taxon>Fungi</taxon>
        <taxon>Dikarya</taxon>
        <taxon>Basidiomycota</taxon>
        <taxon>Agaricomycotina</taxon>
        <taxon>Agaricomycetes</taxon>
        <taxon>Auriculariales</taxon>
        <taxon>Exidiaceae</taxon>
        <taxon>Exidia</taxon>
    </lineage>
</organism>
<dbReference type="OrthoDB" id="2019149at2759"/>
<evidence type="ECO:0000256" key="1">
    <source>
        <dbReference type="ARBA" id="ARBA00005184"/>
    </source>
</evidence>
<reference evidence="7 8" key="1">
    <citation type="journal article" date="2016" name="Mol. Biol. Evol.">
        <title>Comparative Genomics of Early-Diverging Mushroom-Forming Fungi Provides Insights into the Origins of Lignocellulose Decay Capabilities.</title>
        <authorList>
            <person name="Nagy L.G."/>
            <person name="Riley R."/>
            <person name="Tritt A."/>
            <person name="Adam C."/>
            <person name="Daum C."/>
            <person name="Floudas D."/>
            <person name="Sun H."/>
            <person name="Yadav J.S."/>
            <person name="Pangilinan J."/>
            <person name="Larsson K.H."/>
            <person name="Matsuura K."/>
            <person name="Barry K."/>
            <person name="Labutti K."/>
            <person name="Kuo R."/>
            <person name="Ohm R.A."/>
            <person name="Bhattacharya S.S."/>
            <person name="Shirouzu T."/>
            <person name="Yoshinaga Y."/>
            <person name="Martin F.M."/>
            <person name="Grigoriev I.V."/>
            <person name="Hibbett D.S."/>
        </authorList>
    </citation>
    <scope>NUCLEOTIDE SEQUENCE [LARGE SCALE GENOMIC DNA]</scope>
    <source>
        <strain evidence="7 8">HHB12029</strain>
    </source>
</reference>
<dbReference type="STRING" id="1314781.A0A165I385"/>
<gene>
    <name evidence="7" type="ORF">EXIGLDRAFT_613870</name>
</gene>
<name>A0A165I385_EXIGL</name>
<dbReference type="EC" id="3.1.1.11" evidence="3"/>
<evidence type="ECO:0000256" key="4">
    <source>
        <dbReference type="ARBA" id="ARBA00022801"/>
    </source>
</evidence>
<evidence type="ECO:0000256" key="3">
    <source>
        <dbReference type="ARBA" id="ARBA00013229"/>
    </source>
</evidence>
<keyword evidence="8" id="KW-1185">Reference proteome</keyword>
<dbReference type="InterPro" id="IPR012334">
    <property type="entry name" value="Pectin_lyas_fold"/>
</dbReference>
<dbReference type="InterPro" id="IPR000070">
    <property type="entry name" value="Pectinesterase_cat"/>
</dbReference>
<accession>A0A165I385</accession>
<evidence type="ECO:0000313" key="8">
    <source>
        <dbReference type="Proteomes" id="UP000077266"/>
    </source>
</evidence>
<dbReference type="Pfam" id="PF01095">
    <property type="entry name" value="Pectinesterase"/>
    <property type="match status" value="1"/>
</dbReference>
<dbReference type="GO" id="GO:0030599">
    <property type="term" value="F:pectinesterase activity"/>
    <property type="evidence" value="ECO:0007669"/>
    <property type="project" value="UniProtKB-EC"/>
</dbReference>
<dbReference type="PANTHER" id="PTHR31321:SF137">
    <property type="entry name" value="PECTIN METHYL ESTERASE (EUROFUNG)"/>
    <property type="match status" value="1"/>
</dbReference>
<evidence type="ECO:0000256" key="2">
    <source>
        <dbReference type="ARBA" id="ARBA00008891"/>
    </source>
</evidence>
<evidence type="ECO:0000256" key="5">
    <source>
        <dbReference type="ARBA" id="ARBA00023085"/>
    </source>
</evidence>
<protein>
    <recommendedName>
        <fullName evidence="3">pectinesterase</fullName>
        <ecNumber evidence="3">3.1.1.11</ecNumber>
    </recommendedName>
</protein>
<dbReference type="Proteomes" id="UP000077266">
    <property type="component" value="Unassembled WGS sequence"/>
</dbReference>
<dbReference type="PANTHER" id="PTHR31321">
    <property type="entry name" value="ACYL-COA THIOESTER HYDROLASE YBHC-RELATED"/>
    <property type="match status" value="1"/>
</dbReference>
<dbReference type="SUPFAM" id="SSF51126">
    <property type="entry name" value="Pectin lyase-like"/>
    <property type="match status" value="1"/>
</dbReference>
<dbReference type="GO" id="GO:0045490">
    <property type="term" value="P:pectin catabolic process"/>
    <property type="evidence" value="ECO:0007669"/>
    <property type="project" value="UniProtKB-UniPathway"/>
</dbReference>
<feature type="domain" description="Pectinesterase catalytic" evidence="6">
    <location>
        <begin position="120"/>
        <end position="339"/>
    </location>
</feature>
<evidence type="ECO:0000313" key="7">
    <source>
        <dbReference type="EMBL" id="KZV92832.1"/>
    </source>
</evidence>
<dbReference type="InterPro" id="IPR011050">
    <property type="entry name" value="Pectin_lyase_fold/virulence"/>
</dbReference>